<proteinExistence type="predicted"/>
<name>A0A559KCZ9_9BACL</name>
<evidence type="ECO:0000313" key="2">
    <source>
        <dbReference type="Proteomes" id="UP000317036"/>
    </source>
</evidence>
<gene>
    <name evidence="1" type="ORF">FPZ49_11400</name>
</gene>
<comment type="caution">
    <text evidence="1">The sequence shown here is derived from an EMBL/GenBank/DDBJ whole genome shotgun (WGS) entry which is preliminary data.</text>
</comment>
<sequence>MRVWGDPHEFKGVSIYPITMQDCMDFYECVQVFLYEKNKVQDIQVIKMTYLDFLFALIQQENALMGKLDRLLSLVLKEQKYAFLYNETDSAKISLQVEDAIINGYEFDEFKKIILEQNLIQFNEEFIDPELEQELKAAEEFLAKKNGTPATLEERVVALHCLSGVSYQEIKNYTIFQFNKTLERFAIIKNFDVYSALLAENGASKDIQHWLSHVEEKGKYDDVIMSKEEFDKITSDKDMFKA</sequence>
<protein>
    <submittedName>
        <fullName evidence="1">Uncharacterized protein</fullName>
    </submittedName>
</protein>
<accession>A0A559KCZ9</accession>
<keyword evidence="2" id="KW-1185">Reference proteome</keyword>
<dbReference type="Proteomes" id="UP000317036">
    <property type="component" value="Unassembled WGS sequence"/>
</dbReference>
<evidence type="ECO:0000313" key="1">
    <source>
        <dbReference type="EMBL" id="TVY09969.1"/>
    </source>
</evidence>
<dbReference type="EMBL" id="VNJI01000011">
    <property type="protein sequence ID" value="TVY09969.1"/>
    <property type="molecule type" value="Genomic_DNA"/>
</dbReference>
<organism evidence="1 2">
    <name type="scientific">Paenibacillus cremeus</name>
    <dbReference type="NCBI Taxonomy" id="2163881"/>
    <lineage>
        <taxon>Bacteria</taxon>
        <taxon>Bacillati</taxon>
        <taxon>Bacillota</taxon>
        <taxon>Bacilli</taxon>
        <taxon>Bacillales</taxon>
        <taxon>Paenibacillaceae</taxon>
        <taxon>Paenibacillus</taxon>
    </lineage>
</organism>
<dbReference type="RefSeq" id="WP_144846602.1">
    <property type="nucleotide sequence ID" value="NZ_VNJI01000011.1"/>
</dbReference>
<dbReference type="OrthoDB" id="2730327at2"/>
<reference evidence="1 2" key="1">
    <citation type="submission" date="2019-07" db="EMBL/GenBank/DDBJ databases">
        <authorList>
            <person name="Kim J."/>
        </authorList>
    </citation>
    <scope>NUCLEOTIDE SEQUENCE [LARGE SCALE GENOMIC DNA]</scope>
    <source>
        <strain evidence="1 2">JC52</strain>
    </source>
</reference>
<dbReference type="AlphaFoldDB" id="A0A559KCZ9"/>